<gene>
    <name evidence="4" type="ORF">H2200_004547</name>
</gene>
<dbReference type="InterPro" id="IPR005123">
    <property type="entry name" value="Oxoglu/Fe-dep_dioxygenase_dom"/>
</dbReference>
<evidence type="ECO:0000259" key="3">
    <source>
        <dbReference type="PROSITE" id="PS51471"/>
    </source>
</evidence>
<keyword evidence="2" id="KW-0408">Iron</keyword>
<name>A0AA38XDB1_9EURO</name>
<dbReference type="InterPro" id="IPR027443">
    <property type="entry name" value="IPNS-like_sf"/>
</dbReference>
<protein>
    <recommendedName>
        <fullName evidence="3">Fe2OG dioxygenase domain-containing protein</fullName>
    </recommendedName>
</protein>
<dbReference type="AlphaFoldDB" id="A0AA38XDB1"/>
<dbReference type="GO" id="GO:0016491">
    <property type="term" value="F:oxidoreductase activity"/>
    <property type="evidence" value="ECO:0007669"/>
    <property type="project" value="UniProtKB-KW"/>
</dbReference>
<dbReference type="GO" id="GO:0046872">
    <property type="term" value="F:metal ion binding"/>
    <property type="evidence" value="ECO:0007669"/>
    <property type="project" value="UniProtKB-KW"/>
</dbReference>
<keyword evidence="2" id="KW-0479">Metal-binding</keyword>
<dbReference type="Pfam" id="PF03171">
    <property type="entry name" value="2OG-FeII_Oxy"/>
    <property type="match status" value="1"/>
</dbReference>
<dbReference type="Pfam" id="PF14226">
    <property type="entry name" value="DIOX_N"/>
    <property type="match status" value="1"/>
</dbReference>
<dbReference type="PANTHER" id="PTHR47990">
    <property type="entry name" value="2-OXOGLUTARATE (2OG) AND FE(II)-DEPENDENT OXYGENASE SUPERFAMILY PROTEIN-RELATED"/>
    <property type="match status" value="1"/>
</dbReference>
<sequence>MSTQTSIPVVSFAPFLTGDRAHRKAVAKEVYDAFSTVGFIYLKDHGIPQERVVEIFGLAAKFFALPLSTKLAYKLSDAKVNQGYTADGAEGVNDHKECYEHRRFANDLCPSDTELSGFRTTLDDFYQQCFSLAMDVLKCLAMVMDLGDGFFEKITKRADPQLRLLHYYAIERKVLEQERHARISPHTDFGLCTLLFQDQIGGLEIDPQHDGNFVPAPPIEGTVLINIADLLVRFTNGRVKSTRHRVLGPSLEKFKGDILPARFSIPFFVHPDPETTIDPILLREGEEKLFEPVNAGEWRVWNTSKDYRLKGEDGQEVSLRSVAVES</sequence>
<organism evidence="4 5">
    <name type="scientific">Cladophialophora chaetospira</name>
    <dbReference type="NCBI Taxonomy" id="386627"/>
    <lineage>
        <taxon>Eukaryota</taxon>
        <taxon>Fungi</taxon>
        <taxon>Dikarya</taxon>
        <taxon>Ascomycota</taxon>
        <taxon>Pezizomycotina</taxon>
        <taxon>Eurotiomycetes</taxon>
        <taxon>Chaetothyriomycetidae</taxon>
        <taxon>Chaetothyriales</taxon>
        <taxon>Herpotrichiellaceae</taxon>
        <taxon>Cladophialophora</taxon>
    </lineage>
</organism>
<evidence type="ECO:0000313" key="5">
    <source>
        <dbReference type="Proteomes" id="UP001172673"/>
    </source>
</evidence>
<proteinExistence type="inferred from homology"/>
<dbReference type="Proteomes" id="UP001172673">
    <property type="component" value="Unassembled WGS sequence"/>
</dbReference>
<accession>A0AA38XDB1</accession>
<dbReference type="InterPro" id="IPR026992">
    <property type="entry name" value="DIOX_N"/>
</dbReference>
<evidence type="ECO:0000256" key="1">
    <source>
        <dbReference type="ARBA" id="ARBA00008056"/>
    </source>
</evidence>
<dbReference type="PROSITE" id="PS51471">
    <property type="entry name" value="FE2OG_OXY"/>
    <property type="match status" value="1"/>
</dbReference>
<dbReference type="GO" id="GO:0044283">
    <property type="term" value="P:small molecule biosynthetic process"/>
    <property type="evidence" value="ECO:0007669"/>
    <property type="project" value="UniProtKB-ARBA"/>
</dbReference>
<feature type="domain" description="Fe2OG dioxygenase" evidence="3">
    <location>
        <begin position="159"/>
        <end position="271"/>
    </location>
</feature>
<reference evidence="4" key="1">
    <citation type="submission" date="2022-10" db="EMBL/GenBank/DDBJ databases">
        <title>Culturing micro-colonial fungi from biological soil crusts in the Mojave desert and describing Neophaeococcomyces mojavensis, and introducing the new genera and species Taxawa tesnikishii.</title>
        <authorList>
            <person name="Kurbessoian T."/>
            <person name="Stajich J.E."/>
        </authorList>
    </citation>
    <scope>NUCLEOTIDE SEQUENCE</scope>
    <source>
        <strain evidence="4">TK_41</strain>
    </source>
</reference>
<dbReference type="SUPFAM" id="SSF51197">
    <property type="entry name" value="Clavaminate synthase-like"/>
    <property type="match status" value="1"/>
</dbReference>
<keyword evidence="5" id="KW-1185">Reference proteome</keyword>
<comment type="caution">
    <text evidence="4">The sequence shown here is derived from an EMBL/GenBank/DDBJ whole genome shotgun (WGS) entry which is preliminary data.</text>
</comment>
<evidence type="ECO:0000256" key="2">
    <source>
        <dbReference type="RuleBase" id="RU003682"/>
    </source>
</evidence>
<dbReference type="EMBL" id="JAPDRK010000006">
    <property type="protein sequence ID" value="KAJ9611363.1"/>
    <property type="molecule type" value="Genomic_DNA"/>
</dbReference>
<dbReference type="InterPro" id="IPR050231">
    <property type="entry name" value="Iron_ascorbate_oxido_reductase"/>
</dbReference>
<keyword evidence="2" id="KW-0560">Oxidoreductase</keyword>
<evidence type="ECO:0000313" key="4">
    <source>
        <dbReference type="EMBL" id="KAJ9611363.1"/>
    </source>
</evidence>
<comment type="similarity">
    <text evidence="1 2">Belongs to the iron/ascorbate-dependent oxidoreductase family.</text>
</comment>
<dbReference type="InterPro" id="IPR044861">
    <property type="entry name" value="IPNS-like_FE2OG_OXY"/>
</dbReference>
<dbReference type="Gene3D" id="2.60.120.330">
    <property type="entry name" value="B-lactam Antibiotic, Isopenicillin N Synthase, Chain"/>
    <property type="match status" value="1"/>
</dbReference>